<dbReference type="SUPFAM" id="SSF55136">
    <property type="entry name" value="Probable bacterial effector-binding domain"/>
    <property type="match status" value="1"/>
</dbReference>
<feature type="transmembrane region" description="Helical" evidence="2">
    <location>
        <begin position="7"/>
        <end position="26"/>
    </location>
</feature>
<dbReference type="Gene3D" id="3.20.80.10">
    <property type="entry name" value="Regulatory factor, effector binding domain"/>
    <property type="match status" value="1"/>
</dbReference>
<evidence type="ECO:0000313" key="4">
    <source>
        <dbReference type="Proteomes" id="UP001314170"/>
    </source>
</evidence>
<dbReference type="EMBL" id="CAWUPB010000913">
    <property type="protein sequence ID" value="CAK7332613.1"/>
    <property type="molecule type" value="Genomic_DNA"/>
</dbReference>
<accession>A0AAV1RE84</accession>
<reference evidence="3 4" key="1">
    <citation type="submission" date="2024-01" db="EMBL/GenBank/DDBJ databases">
        <authorList>
            <person name="Waweru B."/>
        </authorList>
    </citation>
    <scope>NUCLEOTIDE SEQUENCE [LARGE SCALE GENOMIC DNA]</scope>
</reference>
<evidence type="ECO:0000313" key="3">
    <source>
        <dbReference type="EMBL" id="CAK7332613.1"/>
    </source>
</evidence>
<evidence type="ECO:0000256" key="2">
    <source>
        <dbReference type="SAM" id="Phobius"/>
    </source>
</evidence>
<dbReference type="Pfam" id="PF04832">
    <property type="entry name" value="SOUL"/>
    <property type="match status" value="1"/>
</dbReference>
<keyword evidence="2" id="KW-1133">Transmembrane helix</keyword>
<evidence type="ECO:0000256" key="1">
    <source>
        <dbReference type="ARBA" id="ARBA00009817"/>
    </source>
</evidence>
<dbReference type="InterPro" id="IPR006917">
    <property type="entry name" value="SOUL_heme-bd"/>
</dbReference>
<evidence type="ECO:0008006" key="5">
    <source>
        <dbReference type="Google" id="ProtNLM"/>
    </source>
</evidence>
<dbReference type="PANTHER" id="PTHR11220:SF36">
    <property type="entry name" value="SOUL HEME-BINDING PROTEIN"/>
    <property type="match status" value="1"/>
</dbReference>
<name>A0AAV1RE84_9ROSI</name>
<keyword evidence="2" id="KW-0812">Transmembrane</keyword>
<dbReference type="AlphaFoldDB" id="A0AAV1RE84"/>
<dbReference type="PANTHER" id="PTHR11220">
    <property type="entry name" value="HEME-BINDING PROTEIN-RELATED"/>
    <property type="match status" value="1"/>
</dbReference>
<keyword evidence="4" id="KW-1185">Reference proteome</keyword>
<sequence length="207" mass="23315">MESPSLCYFALATFHFCFIINLVFIGQATDSPDYTLIHQESDYEIRLYEDICWMSAPVVQGISFQKSTKAGFHRLYQYIHGANLNASELAMTAPVLTSITQAPNGSSCFVKLSLSTDYKGTYPQPNPELNLQLEKWEAKCIAVRKFSGFAEDDNIKEEVQALETTLHDHWNGTLENKSSYTIAQYNASYHLSGRLNEVWMIVSGFGA</sequence>
<protein>
    <recommendedName>
        <fullName evidence="5">Heme-binding protein 2</fullName>
    </recommendedName>
</protein>
<comment type="similarity">
    <text evidence="1">Belongs to the HEBP family.</text>
</comment>
<dbReference type="InterPro" id="IPR011256">
    <property type="entry name" value="Reg_factor_effector_dom_sf"/>
</dbReference>
<comment type="caution">
    <text evidence="3">The sequence shown here is derived from an EMBL/GenBank/DDBJ whole genome shotgun (WGS) entry which is preliminary data.</text>
</comment>
<gene>
    <name evidence="3" type="ORF">DCAF_LOCUS9069</name>
</gene>
<organism evidence="3 4">
    <name type="scientific">Dovyalis caffra</name>
    <dbReference type="NCBI Taxonomy" id="77055"/>
    <lineage>
        <taxon>Eukaryota</taxon>
        <taxon>Viridiplantae</taxon>
        <taxon>Streptophyta</taxon>
        <taxon>Embryophyta</taxon>
        <taxon>Tracheophyta</taxon>
        <taxon>Spermatophyta</taxon>
        <taxon>Magnoliopsida</taxon>
        <taxon>eudicotyledons</taxon>
        <taxon>Gunneridae</taxon>
        <taxon>Pentapetalae</taxon>
        <taxon>rosids</taxon>
        <taxon>fabids</taxon>
        <taxon>Malpighiales</taxon>
        <taxon>Salicaceae</taxon>
        <taxon>Flacourtieae</taxon>
        <taxon>Dovyalis</taxon>
    </lineage>
</organism>
<dbReference type="FunFam" id="3.20.80.10:FF:000002">
    <property type="entry name" value="Heme-binding protein 2"/>
    <property type="match status" value="1"/>
</dbReference>
<keyword evidence="2" id="KW-0472">Membrane</keyword>
<proteinExistence type="inferred from homology"/>
<dbReference type="Proteomes" id="UP001314170">
    <property type="component" value="Unassembled WGS sequence"/>
</dbReference>